<accession>A0A4R4XH83</accession>
<dbReference type="RefSeq" id="WP_132315729.1">
    <property type="nucleotide sequence ID" value="NZ_SMKR01000006.1"/>
</dbReference>
<protein>
    <submittedName>
        <fullName evidence="2">DUF3883 domain-containing protein</fullName>
    </submittedName>
</protein>
<dbReference type="Proteomes" id="UP000295172">
    <property type="component" value="Unassembled WGS sequence"/>
</dbReference>
<evidence type="ECO:0000259" key="1">
    <source>
        <dbReference type="Pfam" id="PF13020"/>
    </source>
</evidence>
<dbReference type="OrthoDB" id="5114855at2"/>
<proteinExistence type="predicted"/>
<dbReference type="Pfam" id="PF13020">
    <property type="entry name" value="NOV_C"/>
    <property type="match status" value="1"/>
</dbReference>
<evidence type="ECO:0000313" key="3">
    <source>
        <dbReference type="Proteomes" id="UP000295172"/>
    </source>
</evidence>
<organism evidence="2 3">
    <name type="scientific">Kribbella turkmenica</name>
    <dbReference type="NCBI Taxonomy" id="2530375"/>
    <lineage>
        <taxon>Bacteria</taxon>
        <taxon>Bacillati</taxon>
        <taxon>Actinomycetota</taxon>
        <taxon>Actinomycetes</taxon>
        <taxon>Propionibacteriales</taxon>
        <taxon>Kribbellaceae</taxon>
        <taxon>Kribbella</taxon>
    </lineage>
</organism>
<feature type="domain" description="Protein NO VEIN C-terminal" evidence="1">
    <location>
        <begin position="152"/>
        <end position="208"/>
    </location>
</feature>
<dbReference type="AlphaFoldDB" id="A0A4R4XH83"/>
<evidence type="ECO:0000313" key="2">
    <source>
        <dbReference type="EMBL" id="TDD29999.1"/>
    </source>
</evidence>
<reference evidence="2 3" key="1">
    <citation type="submission" date="2019-02" db="EMBL/GenBank/DDBJ databases">
        <title>Draft genome sequences of novel Actinobacteria.</title>
        <authorList>
            <person name="Sahin N."/>
            <person name="Ay H."/>
            <person name="Saygin H."/>
        </authorList>
    </citation>
    <scope>NUCLEOTIDE SEQUENCE [LARGE SCALE GENOMIC DNA]</scope>
    <source>
        <strain evidence="2 3">16K104</strain>
    </source>
</reference>
<sequence>MPIPPEPVLRAAARWLEHLPASDLARTRALFTTHSGFTDITPTQYAAALDWLKDGGLLSTAGTRSSQRASLFEAAVLESLWFRDADALISSPEALPDDALRAAEALSIGPEAAHAVIRAAWGKVDTAERARLGAAGEEALVELLSSIAGVSVVHVAKESDGFGYDIQLTTDAQTVHLEVKTTTRRGNLRIYLSRNEYDTMLRDRAWTLVAVRLTEELKLAALATINRDWVHGVAPVDSAPGARWESVRLDVPPDVLTAGVPRLIDAIPPPLDPLLLGKPAWPG</sequence>
<dbReference type="InterPro" id="IPR024975">
    <property type="entry name" value="NOV_C"/>
</dbReference>
<gene>
    <name evidence="2" type="ORF">E1218_02400</name>
</gene>
<name>A0A4R4XH83_9ACTN</name>
<comment type="caution">
    <text evidence="2">The sequence shown here is derived from an EMBL/GenBank/DDBJ whole genome shotgun (WGS) entry which is preliminary data.</text>
</comment>
<keyword evidence="3" id="KW-1185">Reference proteome</keyword>
<dbReference type="EMBL" id="SMKR01000006">
    <property type="protein sequence ID" value="TDD29999.1"/>
    <property type="molecule type" value="Genomic_DNA"/>
</dbReference>